<dbReference type="RefSeq" id="WP_138253235.1">
    <property type="nucleotide sequence ID" value="NZ_VAVZ01000023.1"/>
</dbReference>
<keyword evidence="2" id="KW-1185">Reference proteome</keyword>
<proteinExistence type="predicted"/>
<gene>
    <name evidence="1" type="ORF">FEF26_09180</name>
</gene>
<comment type="caution">
    <text evidence="1">The sequence shown here is derived from an EMBL/GenBank/DDBJ whole genome shotgun (WGS) entry which is preliminary data.</text>
</comment>
<protein>
    <submittedName>
        <fullName evidence="1">Uncharacterized protein</fullName>
    </submittedName>
</protein>
<dbReference type="OrthoDB" id="68692at2"/>
<dbReference type="EMBL" id="VAVZ01000023">
    <property type="protein sequence ID" value="TLP96364.1"/>
    <property type="molecule type" value="Genomic_DNA"/>
</dbReference>
<organism evidence="1 2">
    <name type="scientific">Nesterenkonia salmonea</name>
    <dbReference type="NCBI Taxonomy" id="1804987"/>
    <lineage>
        <taxon>Bacteria</taxon>
        <taxon>Bacillati</taxon>
        <taxon>Actinomycetota</taxon>
        <taxon>Actinomycetes</taxon>
        <taxon>Micrococcales</taxon>
        <taxon>Micrococcaceae</taxon>
        <taxon>Nesterenkonia</taxon>
    </lineage>
</organism>
<reference evidence="1 2" key="1">
    <citation type="submission" date="2019-05" db="EMBL/GenBank/DDBJ databases">
        <title>Nesterenkonia sp. GY074 isolated from the Southern Atlantic Ocean.</title>
        <authorList>
            <person name="Zhang G."/>
        </authorList>
    </citation>
    <scope>NUCLEOTIDE SEQUENCE [LARGE SCALE GENOMIC DNA]</scope>
    <source>
        <strain evidence="1 2">GY074</strain>
    </source>
</reference>
<dbReference type="AlphaFoldDB" id="A0A5R9BA43"/>
<accession>A0A5R9BA43</accession>
<evidence type="ECO:0000313" key="2">
    <source>
        <dbReference type="Proteomes" id="UP000310458"/>
    </source>
</evidence>
<name>A0A5R9BA43_9MICC</name>
<sequence>MAGDGFVAHDAMGLEITEQVDWLTAEEALDETGLAFFAEPWLLELPSGESVRVRFTEAGPHGI</sequence>
<evidence type="ECO:0000313" key="1">
    <source>
        <dbReference type="EMBL" id="TLP96364.1"/>
    </source>
</evidence>
<dbReference type="Proteomes" id="UP000310458">
    <property type="component" value="Unassembled WGS sequence"/>
</dbReference>